<dbReference type="EMBL" id="BLXT01003974">
    <property type="protein sequence ID" value="GFO08631.1"/>
    <property type="molecule type" value="Genomic_DNA"/>
</dbReference>
<accession>A0AAV4AK07</accession>
<dbReference type="Proteomes" id="UP000735302">
    <property type="component" value="Unassembled WGS sequence"/>
</dbReference>
<protein>
    <submittedName>
        <fullName evidence="2">Uncharacterized protein</fullName>
    </submittedName>
</protein>
<reference evidence="2 3" key="1">
    <citation type="journal article" date="2021" name="Elife">
        <title>Chloroplast acquisition without the gene transfer in kleptoplastic sea slugs, Plakobranchus ocellatus.</title>
        <authorList>
            <person name="Maeda T."/>
            <person name="Takahashi S."/>
            <person name="Yoshida T."/>
            <person name="Shimamura S."/>
            <person name="Takaki Y."/>
            <person name="Nagai Y."/>
            <person name="Toyoda A."/>
            <person name="Suzuki Y."/>
            <person name="Arimoto A."/>
            <person name="Ishii H."/>
            <person name="Satoh N."/>
            <person name="Nishiyama T."/>
            <person name="Hasebe M."/>
            <person name="Maruyama T."/>
            <person name="Minagawa J."/>
            <person name="Obokata J."/>
            <person name="Shigenobu S."/>
        </authorList>
    </citation>
    <scope>NUCLEOTIDE SEQUENCE [LARGE SCALE GENOMIC DNA]</scope>
</reference>
<evidence type="ECO:0000313" key="2">
    <source>
        <dbReference type="EMBL" id="GFO08631.1"/>
    </source>
</evidence>
<sequence>MSILHISAVIDGDGKPSVPKQTIIAVITGEKQQQATASRAARTPGTSPQQGDLRFQPFRQARAPLAGSNPQDIRI</sequence>
<feature type="compositionally biased region" description="Low complexity" evidence="1">
    <location>
        <begin position="32"/>
        <end position="43"/>
    </location>
</feature>
<dbReference type="AlphaFoldDB" id="A0AAV4AK07"/>
<proteinExistence type="predicted"/>
<comment type="caution">
    <text evidence="2">The sequence shown here is derived from an EMBL/GenBank/DDBJ whole genome shotgun (WGS) entry which is preliminary data.</text>
</comment>
<evidence type="ECO:0000256" key="1">
    <source>
        <dbReference type="SAM" id="MobiDB-lite"/>
    </source>
</evidence>
<gene>
    <name evidence="2" type="ORF">PoB_003513600</name>
</gene>
<evidence type="ECO:0000313" key="3">
    <source>
        <dbReference type="Proteomes" id="UP000735302"/>
    </source>
</evidence>
<keyword evidence="3" id="KW-1185">Reference proteome</keyword>
<feature type="region of interest" description="Disordered" evidence="1">
    <location>
        <begin position="30"/>
        <end position="75"/>
    </location>
</feature>
<name>A0AAV4AK07_9GAST</name>
<organism evidence="2 3">
    <name type="scientific">Plakobranchus ocellatus</name>
    <dbReference type="NCBI Taxonomy" id="259542"/>
    <lineage>
        <taxon>Eukaryota</taxon>
        <taxon>Metazoa</taxon>
        <taxon>Spiralia</taxon>
        <taxon>Lophotrochozoa</taxon>
        <taxon>Mollusca</taxon>
        <taxon>Gastropoda</taxon>
        <taxon>Heterobranchia</taxon>
        <taxon>Euthyneura</taxon>
        <taxon>Panpulmonata</taxon>
        <taxon>Sacoglossa</taxon>
        <taxon>Placobranchoidea</taxon>
        <taxon>Plakobranchidae</taxon>
        <taxon>Plakobranchus</taxon>
    </lineage>
</organism>